<sequence>AYGIATWDCLRAPPASPDHFDLERAVRLAERVGGPAHGFRFVQFPFNLTMPEAAVARTQAVGAERVTVFEAVQRLGLAAFTSVPLLQGQLARNGPKRTGFSPGQTALQFARSAPGTTGALIGQKRPEHLSENLAVAAQPPWGRATFDGLLR</sequence>
<feature type="non-terminal residue" evidence="1">
    <location>
        <position position="1"/>
    </location>
</feature>
<evidence type="ECO:0000313" key="1">
    <source>
        <dbReference type="EMBL" id="EQD26115.1"/>
    </source>
</evidence>
<protein>
    <submittedName>
        <fullName evidence="1">Aldo/keto reductase</fullName>
    </submittedName>
</protein>
<comment type="caution">
    <text evidence="1">The sequence shown here is derived from an EMBL/GenBank/DDBJ whole genome shotgun (WGS) entry which is preliminary data.</text>
</comment>
<dbReference type="EMBL" id="AUZZ01011462">
    <property type="protein sequence ID" value="EQD26115.1"/>
    <property type="molecule type" value="Genomic_DNA"/>
</dbReference>
<dbReference type="SUPFAM" id="SSF51430">
    <property type="entry name" value="NAD(P)-linked oxidoreductase"/>
    <property type="match status" value="1"/>
</dbReference>
<organism evidence="1">
    <name type="scientific">mine drainage metagenome</name>
    <dbReference type="NCBI Taxonomy" id="410659"/>
    <lineage>
        <taxon>unclassified sequences</taxon>
        <taxon>metagenomes</taxon>
        <taxon>ecological metagenomes</taxon>
    </lineage>
</organism>
<name>T0Z8M8_9ZZZZ</name>
<gene>
    <name evidence="1" type="ORF">B2A_15769</name>
</gene>
<proteinExistence type="predicted"/>
<reference evidence="1" key="2">
    <citation type="journal article" date="2014" name="ISME J.">
        <title>Microbial stratification in low pH oxic and suboxic macroscopic growths along an acid mine drainage.</title>
        <authorList>
            <person name="Mendez-Garcia C."/>
            <person name="Mesa V."/>
            <person name="Sprenger R.R."/>
            <person name="Richter M."/>
            <person name="Diez M.S."/>
            <person name="Solano J."/>
            <person name="Bargiela R."/>
            <person name="Golyshina O.V."/>
            <person name="Manteca A."/>
            <person name="Ramos J.L."/>
            <person name="Gallego J.R."/>
            <person name="Llorente I."/>
            <person name="Martins Dos Santos V.A."/>
            <person name="Jensen O.N."/>
            <person name="Pelaez A.I."/>
            <person name="Sanchez J."/>
            <person name="Ferrer M."/>
        </authorList>
    </citation>
    <scope>NUCLEOTIDE SEQUENCE</scope>
</reference>
<dbReference type="AlphaFoldDB" id="T0Z8M8"/>
<dbReference type="InterPro" id="IPR036812">
    <property type="entry name" value="NAD(P)_OxRdtase_dom_sf"/>
</dbReference>
<accession>T0Z8M8</accession>
<reference evidence="1" key="1">
    <citation type="submission" date="2013-08" db="EMBL/GenBank/DDBJ databases">
        <authorList>
            <person name="Mendez C."/>
            <person name="Richter M."/>
            <person name="Ferrer M."/>
            <person name="Sanchez J."/>
        </authorList>
    </citation>
    <scope>NUCLEOTIDE SEQUENCE</scope>
</reference>
<dbReference type="Gene3D" id="3.20.20.100">
    <property type="entry name" value="NADP-dependent oxidoreductase domain"/>
    <property type="match status" value="1"/>
</dbReference>